<dbReference type="PANTHER" id="PTHR30451:SF3">
    <property type="entry name" value="OUTER MEMBRANE USHER PROTEIN HTRE-RELATED"/>
    <property type="match status" value="1"/>
</dbReference>
<keyword evidence="5" id="KW-0812">Transmembrane</keyword>
<evidence type="ECO:0000313" key="13">
    <source>
        <dbReference type="Proteomes" id="UP001163624"/>
    </source>
</evidence>
<evidence type="ECO:0000256" key="7">
    <source>
        <dbReference type="ARBA" id="ARBA00023136"/>
    </source>
</evidence>
<dbReference type="InterPro" id="IPR000015">
    <property type="entry name" value="Fimb_usher"/>
</dbReference>
<proteinExistence type="inferred from homology"/>
<feature type="chain" id="PRO_5047351681" evidence="9">
    <location>
        <begin position="25"/>
        <end position="831"/>
    </location>
</feature>
<evidence type="ECO:0000256" key="1">
    <source>
        <dbReference type="ARBA" id="ARBA00004571"/>
    </source>
</evidence>
<evidence type="ECO:0000256" key="9">
    <source>
        <dbReference type="SAM" id="SignalP"/>
    </source>
</evidence>
<evidence type="ECO:0000256" key="3">
    <source>
        <dbReference type="ARBA" id="ARBA00022448"/>
    </source>
</evidence>
<gene>
    <name evidence="12" type="ORF">OU419_26625</name>
</gene>
<sequence length="831" mass="90964">MKMKQNRLCLLAVCTLLLSHKSGAVSFDPSLLAGASGESDLSRFSENNAMPAGSQEMDIYVNGSWKGRYTVIYGEQRDDIRIAWKDARSLGINTTSVPAPAIAHGQVQLRDLVQGGEVKTDTSTLSLALTVPQAAVLRTEEGYIAPQFWDEGIPALMLSWNTTWYNTRAKGAAKDTNDDFYAGLDSGANLFGWQFRDSSAWRKTASGESSWQNNTRYLRRPLASLKSNLTLGDFYIPGDLFDSLRVRGVSLASDMKMRPNSQQGFSPVVHGVARTNALVKVIQNGNVIYQENVPPGQFTLDSIQPTGSAGDLLVVVREADGSQQSFTVPFSAVPGMLKEGVSQYSVVAGKVHQNTLDAEPAFMQATLRYGFNNLITGYTGTIISDNYQAGLVGTGWNLPFGAVSFDVTHAKTTLQDRTSSGQSYRVSYSKFIDTTATNFTLAAYRYSTKGYYSFSDALYSREGYQRLKAQYDEYEDRFGVAPEMTMSTWDAMRAAQPKNTFTLNLNQRLPDNWGTVFISGTQRDYWNSRQTSREYQAGYSNAIGRASYTVSASRVRNSEREEETRFYLSLSLPFSLFDNNAWVTSSLTASDSHYEQSNISMSGNALASNRLSYTLSGSNARGGNNTASVNTAYRANFATLGGSYSESSDYRQTGLSGRGSLVAYPWHVLASNETGTTMTIVDAPKAEGLMVNGDESIVTNRDGVALVPYATPYRKNAITLTETENSAGAEVIGNMANVAPYDGAVSYIRFETDKRQSWMLRATRPDGAPLPFGTEVLNERGESVGYVGQASVLYIRAEQPPRELSVHLRSGNCTIAAPAWGLESPSSVCHY</sequence>
<evidence type="ECO:0000256" key="6">
    <source>
        <dbReference type="ARBA" id="ARBA00022729"/>
    </source>
</evidence>
<evidence type="ECO:0000259" key="11">
    <source>
        <dbReference type="Pfam" id="PF13954"/>
    </source>
</evidence>
<dbReference type="InterPro" id="IPR043142">
    <property type="entry name" value="PapC-like_C_sf"/>
</dbReference>
<comment type="subcellular location">
    <subcellularLocation>
        <location evidence="1">Cell outer membrane</location>
        <topology evidence="1">Multi-pass membrane protein</topology>
    </subcellularLocation>
</comment>
<dbReference type="InterPro" id="IPR042186">
    <property type="entry name" value="FimD_plug_dom"/>
</dbReference>
<dbReference type="PANTHER" id="PTHR30451">
    <property type="entry name" value="OUTER MEMBRANE USHER PROTEIN"/>
    <property type="match status" value="1"/>
</dbReference>
<feature type="signal peptide" evidence="9">
    <location>
        <begin position="1"/>
        <end position="24"/>
    </location>
</feature>
<reference evidence="12" key="1">
    <citation type="submission" date="2022-11" db="EMBL/GenBank/DDBJ databases">
        <title>Pseudomonas triclosanedens sp. nov., a triclosan degrader isolated from activated sludge.</title>
        <authorList>
            <person name="Yin Y."/>
            <person name="Lu Z."/>
        </authorList>
    </citation>
    <scope>NUCLEOTIDE SEQUENCE</scope>
    <source>
        <strain evidence="12">ZM23</strain>
    </source>
</reference>
<dbReference type="Gene3D" id="2.60.40.2070">
    <property type="match status" value="1"/>
</dbReference>
<keyword evidence="7" id="KW-0472">Membrane</keyword>
<dbReference type="InterPro" id="IPR025885">
    <property type="entry name" value="PapC_N"/>
</dbReference>
<dbReference type="Pfam" id="PF00577">
    <property type="entry name" value="Usher"/>
    <property type="match status" value="1"/>
</dbReference>
<dbReference type="Gene3D" id="2.60.40.3110">
    <property type="match status" value="1"/>
</dbReference>
<evidence type="ECO:0000313" key="12">
    <source>
        <dbReference type="EMBL" id="WAI49276.1"/>
    </source>
</evidence>
<keyword evidence="13" id="KW-1185">Reference proteome</keyword>
<dbReference type="SUPFAM" id="SSF141729">
    <property type="entry name" value="FimD N-terminal domain-like"/>
    <property type="match status" value="1"/>
</dbReference>
<dbReference type="InterPro" id="IPR037224">
    <property type="entry name" value="PapC_N_sf"/>
</dbReference>
<feature type="domain" description="PapC N-terminal" evidence="11">
    <location>
        <begin position="26"/>
        <end position="163"/>
    </location>
</feature>
<keyword evidence="8" id="KW-0998">Cell outer membrane</keyword>
<dbReference type="Proteomes" id="UP001163624">
    <property type="component" value="Chromosome"/>
</dbReference>
<keyword evidence="4" id="KW-1134">Transmembrane beta strand</keyword>
<comment type="similarity">
    <text evidence="2">Belongs to the fimbrial export usher family.</text>
</comment>
<keyword evidence="3" id="KW-0813">Transport</keyword>
<dbReference type="Gene3D" id="2.60.40.2610">
    <property type="entry name" value="Outer membrane usher protein FimD, plug domain"/>
    <property type="match status" value="1"/>
</dbReference>
<evidence type="ECO:0000256" key="5">
    <source>
        <dbReference type="ARBA" id="ARBA00022692"/>
    </source>
</evidence>
<accession>A0ABY6ZWX9</accession>
<dbReference type="Pfam" id="PF13953">
    <property type="entry name" value="PapC_C"/>
    <property type="match status" value="1"/>
</dbReference>
<organism evidence="12 13">
    <name type="scientific">Pseudomonas triclosanedens</name>
    <dbReference type="NCBI Taxonomy" id="2961893"/>
    <lineage>
        <taxon>Bacteria</taxon>
        <taxon>Pseudomonadati</taxon>
        <taxon>Pseudomonadota</taxon>
        <taxon>Gammaproteobacteria</taxon>
        <taxon>Pseudomonadales</taxon>
        <taxon>Pseudomonadaceae</taxon>
        <taxon>Pseudomonas</taxon>
    </lineage>
</organism>
<dbReference type="Gene3D" id="3.10.20.410">
    <property type="match status" value="1"/>
</dbReference>
<feature type="domain" description="PapC-like C-terminal" evidence="10">
    <location>
        <begin position="759"/>
        <end position="815"/>
    </location>
</feature>
<dbReference type="Pfam" id="PF13954">
    <property type="entry name" value="PapC_N"/>
    <property type="match status" value="1"/>
</dbReference>
<dbReference type="EMBL" id="CP113432">
    <property type="protein sequence ID" value="WAI49276.1"/>
    <property type="molecule type" value="Genomic_DNA"/>
</dbReference>
<keyword evidence="6 9" id="KW-0732">Signal</keyword>
<evidence type="ECO:0000256" key="8">
    <source>
        <dbReference type="ARBA" id="ARBA00023237"/>
    </source>
</evidence>
<evidence type="ECO:0000259" key="10">
    <source>
        <dbReference type="Pfam" id="PF13953"/>
    </source>
</evidence>
<dbReference type="RefSeq" id="WP_254476822.1">
    <property type="nucleotide sequence ID" value="NZ_CP113432.1"/>
</dbReference>
<evidence type="ECO:0000256" key="4">
    <source>
        <dbReference type="ARBA" id="ARBA00022452"/>
    </source>
</evidence>
<protein>
    <submittedName>
        <fullName evidence="12">Fimbrial biogenesis outer membrane usher protein</fullName>
    </submittedName>
</protein>
<name>A0ABY6ZWX9_9PSED</name>
<dbReference type="InterPro" id="IPR025949">
    <property type="entry name" value="PapC-like_C"/>
</dbReference>
<evidence type="ECO:0000256" key="2">
    <source>
        <dbReference type="ARBA" id="ARBA00008064"/>
    </source>
</evidence>